<evidence type="ECO:0000313" key="1">
    <source>
        <dbReference type="EMBL" id="EKC62011.1"/>
    </source>
</evidence>
<accession>K1TRN3</accession>
<keyword evidence="1" id="KW-0413">Isomerase</keyword>
<protein>
    <submittedName>
        <fullName evidence="1">DNA topoisomerase III</fullName>
    </submittedName>
</protein>
<reference evidence="1" key="1">
    <citation type="journal article" date="2013" name="Environ. Microbiol.">
        <title>Microbiota from the distal guts of lean and obese adolescents exhibit partial functional redundancy besides clear differences in community structure.</title>
        <authorList>
            <person name="Ferrer M."/>
            <person name="Ruiz A."/>
            <person name="Lanza F."/>
            <person name="Haange S.B."/>
            <person name="Oberbach A."/>
            <person name="Till H."/>
            <person name="Bargiela R."/>
            <person name="Campoy C."/>
            <person name="Segura M.T."/>
            <person name="Richter M."/>
            <person name="von Bergen M."/>
            <person name="Seifert J."/>
            <person name="Suarez A."/>
        </authorList>
    </citation>
    <scope>NUCLEOTIDE SEQUENCE</scope>
</reference>
<gene>
    <name evidence="1" type="ORF">OBE_08189</name>
</gene>
<organism evidence="1">
    <name type="scientific">human gut metagenome</name>
    <dbReference type="NCBI Taxonomy" id="408170"/>
    <lineage>
        <taxon>unclassified sequences</taxon>
        <taxon>metagenomes</taxon>
        <taxon>organismal metagenomes</taxon>
    </lineage>
</organism>
<dbReference type="AlphaFoldDB" id="K1TRN3"/>
<dbReference type="GO" id="GO:0016853">
    <property type="term" value="F:isomerase activity"/>
    <property type="evidence" value="ECO:0007669"/>
    <property type="project" value="UniProtKB-KW"/>
</dbReference>
<dbReference type="EMBL" id="AJWZ01005643">
    <property type="protein sequence ID" value="EKC62011.1"/>
    <property type="molecule type" value="Genomic_DNA"/>
</dbReference>
<name>K1TRN3_9ZZZZ</name>
<sequence length="66" mass="7821">MWKNDRFFTSKRKEITKKMASDLLAKGRTKVKGLYSEKKDKTYDADVVLIDSNDKYVHFRLDFDGK</sequence>
<comment type="caution">
    <text evidence="1">The sequence shown here is derived from an EMBL/GenBank/DDBJ whole genome shotgun (WGS) entry which is preliminary data.</text>
</comment>
<proteinExistence type="predicted"/>